<accession>A0A6G1GWW1</accession>
<feature type="compositionally biased region" description="Basic and acidic residues" evidence="9">
    <location>
        <begin position="107"/>
        <end position="116"/>
    </location>
</feature>
<reference evidence="10" key="1">
    <citation type="journal article" date="2020" name="Stud. Mycol.">
        <title>101 Dothideomycetes genomes: a test case for predicting lifestyles and emergence of pathogens.</title>
        <authorList>
            <person name="Haridas S."/>
            <person name="Albert R."/>
            <person name="Binder M."/>
            <person name="Bloem J."/>
            <person name="Labutti K."/>
            <person name="Salamov A."/>
            <person name="Andreopoulos B."/>
            <person name="Baker S."/>
            <person name="Barry K."/>
            <person name="Bills G."/>
            <person name="Bluhm B."/>
            <person name="Cannon C."/>
            <person name="Castanera R."/>
            <person name="Culley D."/>
            <person name="Daum C."/>
            <person name="Ezra D."/>
            <person name="Gonzalez J."/>
            <person name="Henrissat B."/>
            <person name="Kuo A."/>
            <person name="Liang C."/>
            <person name="Lipzen A."/>
            <person name="Lutzoni F."/>
            <person name="Magnuson J."/>
            <person name="Mondo S."/>
            <person name="Nolan M."/>
            <person name="Ohm R."/>
            <person name="Pangilinan J."/>
            <person name="Park H.-J."/>
            <person name="Ramirez L."/>
            <person name="Alfaro M."/>
            <person name="Sun H."/>
            <person name="Tritt A."/>
            <person name="Yoshinaga Y."/>
            <person name="Zwiers L.-H."/>
            <person name="Turgeon B."/>
            <person name="Goodwin S."/>
            <person name="Spatafora J."/>
            <person name="Crous P."/>
            <person name="Grigoriev I."/>
        </authorList>
    </citation>
    <scope>NUCLEOTIDE SEQUENCE</scope>
    <source>
        <strain evidence="10">CBS 113979</strain>
    </source>
</reference>
<dbReference type="AlphaFoldDB" id="A0A6G1GWW1"/>
<evidence type="ECO:0000313" key="10">
    <source>
        <dbReference type="EMBL" id="KAF1985260.1"/>
    </source>
</evidence>
<evidence type="ECO:0000256" key="2">
    <source>
        <dbReference type="ARBA" id="ARBA00004496"/>
    </source>
</evidence>
<feature type="region of interest" description="Disordered" evidence="9">
    <location>
        <begin position="257"/>
        <end position="276"/>
    </location>
</feature>
<dbReference type="InterPro" id="IPR013734">
    <property type="entry name" value="TF_Nrm1/Whi5"/>
</dbReference>
<keyword evidence="6" id="KW-0805">Transcription regulation</keyword>
<evidence type="ECO:0000256" key="1">
    <source>
        <dbReference type="ARBA" id="ARBA00004123"/>
    </source>
</evidence>
<feature type="region of interest" description="Disordered" evidence="9">
    <location>
        <begin position="301"/>
        <end position="324"/>
    </location>
</feature>
<feature type="region of interest" description="Disordered" evidence="9">
    <location>
        <begin position="1"/>
        <end position="44"/>
    </location>
</feature>
<dbReference type="GO" id="GO:0005634">
    <property type="term" value="C:nucleus"/>
    <property type="evidence" value="ECO:0007669"/>
    <property type="project" value="UniProtKB-SubCell"/>
</dbReference>
<evidence type="ECO:0000256" key="6">
    <source>
        <dbReference type="ARBA" id="ARBA00023015"/>
    </source>
</evidence>
<dbReference type="EMBL" id="ML977163">
    <property type="protein sequence ID" value="KAF1985260.1"/>
    <property type="molecule type" value="Genomic_DNA"/>
</dbReference>
<gene>
    <name evidence="10" type="ORF">K402DRAFT_394956</name>
</gene>
<keyword evidence="11" id="KW-1185">Reference proteome</keyword>
<keyword evidence="5" id="KW-0678">Repressor</keyword>
<dbReference type="Pfam" id="PF08528">
    <property type="entry name" value="Whi5"/>
    <property type="match status" value="1"/>
</dbReference>
<organism evidence="10 11">
    <name type="scientific">Aulographum hederae CBS 113979</name>
    <dbReference type="NCBI Taxonomy" id="1176131"/>
    <lineage>
        <taxon>Eukaryota</taxon>
        <taxon>Fungi</taxon>
        <taxon>Dikarya</taxon>
        <taxon>Ascomycota</taxon>
        <taxon>Pezizomycotina</taxon>
        <taxon>Dothideomycetes</taxon>
        <taxon>Pleosporomycetidae</taxon>
        <taxon>Aulographales</taxon>
        <taxon>Aulographaceae</taxon>
    </lineage>
</organism>
<evidence type="ECO:0000256" key="9">
    <source>
        <dbReference type="SAM" id="MobiDB-lite"/>
    </source>
</evidence>
<dbReference type="OrthoDB" id="5345625at2759"/>
<proteinExistence type="inferred from homology"/>
<evidence type="ECO:0000256" key="4">
    <source>
        <dbReference type="ARBA" id="ARBA00022490"/>
    </source>
</evidence>
<keyword evidence="8" id="KW-0539">Nucleus</keyword>
<comment type="subcellular location">
    <subcellularLocation>
        <location evidence="2">Cytoplasm</location>
    </subcellularLocation>
    <subcellularLocation>
        <location evidence="1">Nucleus</location>
    </subcellularLocation>
</comment>
<feature type="compositionally biased region" description="Low complexity" evidence="9">
    <location>
        <begin position="262"/>
        <end position="276"/>
    </location>
</feature>
<feature type="region of interest" description="Disordered" evidence="9">
    <location>
        <begin position="58"/>
        <end position="210"/>
    </location>
</feature>
<feature type="compositionally biased region" description="Polar residues" evidence="9">
    <location>
        <begin position="1"/>
        <end position="29"/>
    </location>
</feature>
<protein>
    <submittedName>
        <fullName evidence="10">Uncharacterized protein</fullName>
    </submittedName>
</protein>
<keyword evidence="4" id="KW-0963">Cytoplasm</keyword>
<sequence>MSTPNPQMSLHQPVSTPSASYKTPSQSPQRRVLGNLTPNAPLSPIRTSVLELAKVQTLGKNSPLKGQAAVTPKDVMSMKHSRSPASSASARKRPFHEVDGAIIQQENLHKRPDVTGHKSPVHAAPRQTPTVVDLEDSASSTEEDEPESEHQDHLEPPQAAASQDKNDGSFSSLIDYDPAEPSDKSQKTSPSPPPTIVEASQPAQEQVDIKSHTETLRNNLRLAMYKVRTNQTSVPFAKLRLQRETPRHPISTYSLAAQNPYTSGSSSTNMSTSSGVPTLLPGPKLLPTAYSSRFIQHPLSVPLANDTSPSSSPPQSSPEASPERLPLAQKNFSPVRVSATGLHQQVFTPRRIVEEENLTSSVVKGRAATGLLELMRGG</sequence>
<evidence type="ECO:0000256" key="8">
    <source>
        <dbReference type="ARBA" id="ARBA00023242"/>
    </source>
</evidence>
<evidence type="ECO:0000313" key="11">
    <source>
        <dbReference type="Proteomes" id="UP000800041"/>
    </source>
</evidence>
<keyword evidence="7" id="KW-0804">Transcription</keyword>
<comment type="similarity">
    <text evidence="3">Belongs to the WHI5/NRM1 family.</text>
</comment>
<dbReference type="GO" id="GO:0005737">
    <property type="term" value="C:cytoplasm"/>
    <property type="evidence" value="ECO:0007669"/>
    <property type="project" value="UniProtKB-SubCell"/>
</dbReference>
<feature type="compositionally biased region" description="Acidic residues" evidence="9">
    <location>
        <begin position="133"/>
        <end position="147"/>
    </location>
</feature>
<evidence type="ECO:0000256" key="5">
    <source>
        <dbReference type="ARBA" id="ARBA00022491"/>
    </source>
</evidence>
<evidence type="ECO:0000256" key="7">
    <source>
        <dbReference type="ARBA" id="ARBA00023163"/>
    </source>
</evidence>
<name>A0A6G1GWW1_9PEZI</name>
<evidence type="ECO:0000256" key="3">
    <source>
        <dbReference type="ARBA" id="ARBA00006922"/>
    </source>
</evidence>
<feature type="compositionally biased region" description="Polar residues" evidence="9">
    <location>
        <begin position="160"/>
        <end position="172"/>
    </location>
</feature>
<dbReference type="Proteomes" id="UP000800041">
    <property type="component" value="Unassembled WGS sequence"/>
</dbReference>